<dbReference type="AlphaFoldDB" id="A0A2S2E675"/>
<evidence type="ECO:0000256" key="2">
    <source>
        <dbReference type="ARBA" id="ARBA00038358"/>
    </source>
</evidence>
<reference evidence="4 5" key="1">
    <citation type="submission" date="2018-05" db="EMBL/GenBank/DDBJ databases">
        <title>Salinimonas sp. HMF8227 Genome sequencing and assembly.</title>
        <authorList>
            <person name="Kang H."/>
            <person name="Kang J."/>
            <person name="Cha I."/>
            <person name="Kim H."/>
            <person name="Joh K."/>
        </authorList>
    </citation>
    <scope>NUCLEOTIDE SEQUENCE [LARGE SCALE GENOMIC DNA]</scope>
    <source>
        <strain evidence="4 5">HMF8227</strain>
    </source>
</reference>
<sequence>MGWRFYLLGICLLSGASQAEVFTPSQAKANLNFALTQYTKMMQQVEARQHLQLPVLCQESLHLCTPRALHGDDIQMAVPGKWTNGFYPGAFWKLLSVSKALNESDTVLRRRLQNHAVAYQQRIYPEVWRTDTHDLGFIAYDSFAEALDYPDLPAPLKHRYTRALNQARESLYQRYRPEYGVVQSWDWLPAIKFPVRGAQGIEPMAFDIAQPWQLPVIIDNMMNLELLLTSSQSEHQQAAISHGQRTIDKHYFTLEREPGLPLTIAYHLYDHQLDLPGNWQGLGNHSAWSRGQGWSLYGFATLLAYPEAFNHNRQRSHFMTHTQSLVSTLESLLVSHPVPDWDFFAADEDANNLVIDDRGLTYSPMQDLCPRQLDEHILPYKGYQPLALSTAMLTVSARERLMLWETPEGKPLSEGDLFYPCGRESIKHARDRAIPKDTSAAALIAAGLYRLALNPDWPEKQQVTALADRVMAALTKNYLSHRAPESSAYQRGFLLMEATGNMPAAGEIDTGIIYADFYFIEANQLKLRLSK</sequence>
<dbReference type="Gene3D" id="1.50.10.10">
    <property type="match status" value="1"/>
</dbReference>
<dbReference type="Proteomes" id="UP000245728">
    <property type="component" value="Chromosome"/>
</dbReference>
<dbReference type="OrthoDB" id="428577at2"/>
<dbReference type="PANTHER" id="PTHR36845">
    <property type="entry name" value="HYDROLASE, PUTATIVE (AFU_ORTHOLOGUE AFUA_7G05090)-RELATED"/>
    <property type="match status" value="1"/>
</dbReference>
<name>A0A2S2E675_9ALTE</name>
<dbReference type="EMBL" id="CP029347">
    <property type="protein sequence ID" value="AWL13032.1"/>
    <property type="molecule type" value="Genomic_DNA"/>
</dbReference>
<evidence type="ECO:0000256" key="3">
    <source>
        <dbReference type="SAM" id="SignalP"/>
    </source>
</evidence>
<evidence type="ECO:0000313" key="4">
    <source>
        <dbReference type="EMBL" id="AWL13032.1"/>
    </source>
</evidence>
<accession>A0A2S2E675</accession>
<evidence type="ECO:0000256" key="1">
    <source>
        <dbReference type="ARBA" id="ARBA00022801"/>
    </source>
</evidence>
<dbReference type="PANTHER" id="PTHR36845:SF1">
    <property type="entry name" value="HYDROLASE, PUTATIVE (AFU_ORTHOLOGUE AFUA_7G05090)-RELATED"/>
    <property type="match status" value="1"/>
</dbReference>
<dbReference type="InterPro" id="IPR052369">
    <property type="entry name" value="UG_Glycosaminoglycan_Hydrolase"/>
</dbReference>
<dbReference type="RefSeq" id="WP_109340554.1">
    <property type="nucleotide sequence ID" value="NZ_CP029347.1"/>
</dbReference>
<dbReference type="GO" id="GO:0052757">
    <property type="term" value="F:chondroitin hydrolase activity"/>
    <property type="evidence" value="ECO:0007669"/>
    <property type="project" value="TreeGrafter"/>
</dbReference>
<proteinExistence type="inferred from homology"/>
<dbReference type="SUPFAM" id="SSF48208">
    <property type="entry name" value="Six-hairpin glycosidases"/>
    <property type="match status" value="2"/>
</dbReference>
<dbReference type="GO" id="GO:0000272">
    <property type="term" value="P:polysaccharide catabolic process"/>
    <property type="evidence" value="ECO:0007669"/>
    <property type="project" value="TreeGrafter"/>
</dbReference>
<evidence type="ECO:0000313" key="5">
    <source>
        <dbReference type="Proteomes" id="UP000245728"/>
    </source>
</evidence>
<organism evidence="4 5">
    <name type="scientific">Saliniradius amylolyticus</name>
    <dbReference type="NCBI Taxonomy" id="2183582"/>
    <lineage>
        <taxon>Bacteria</taxon>
        <taxon>Pseudomonadati</taxon>
        <taxon>Pseudomonadota</taxon>
        <taxon>Gammaproteobacteria</taxon>
        <taxon>Alteromonadales</taxon>
        <taxon>Alteromonadaceae</taxon>
        <taxon>Saliniradius</taxon>
    </lineage>
</organism>
<dbReference type="InterPro" id="IPR012341">
    <property type="entry name" value="6hp_glycosidase-like_sf"/>
</dbReference>
<feature type="chain" id="PRO_5015703405" description="Unsaturated chondroitin disaccharide hydrolase" evidence="3">
    <location>
        <begin position="20"/>
        <end position="531"/>
    </location>
</feature>
<gene>
    <name evidence="4" type="ORF">HMF8227_02580</name>
</gene>
<protein>
    <recommendedName>
        <fullName evidence="6">Unsaturated chondroitin disaccharide hydrolase</fullName>
    </recommendedName>
</protein>
<keyword evidence="1" id="KW-0378">Hydrolase</keyword>
<evidence type="ECO:0008006" key="6">
    <source>
        <dbReference type="Google" id="ProtNLM"/>
    </source>
</evidence>
<dbReference type="InterPro" id="IPR008928">
    <property type="entry name" value="6-hairpin_glycosidase_sf"/>
</dbReference>
<feature type="signal peptide" evidence="3">
    <location>
        <begin position="1"/>
        <end position="19"/>
    </location>
</feature>
<keyword evidence="5" id="KW-1185">Reference proteome</keyword>
<dbReference type="KEGG" id="salh:HMF8227_02580"/>
<comment type="similarity">
    <text evidence="2">Belongs to the glycosyl hydrolase 88 family.</text>
</comment>
<keyword evidence="3" id="KW-0732">Signal</keyword>